<organism evidence="5 6">
    <name type="scientific">Anaerostipes rhamnosivorans</name>
    <dbReference type="NCBI Taxonomy" id="1229621"/>
    <lineage>
        <taxon>Bacteria</taxon>
        <taxon>Bacillati</taxon>
        <taxon>Bacillota</taxon>
        <taxon>Clostridia</taxon>
        <taxon>Lachnospirales</taxon>
        <taxon>Lachnospiraceae</taxon>
        <taxon>Anaerostipes</taxon>
    </lineage>
</organism>
<dbReference type="PANTHER" id="PTHR22604:SF105">
    <property type="entry name" value="TRANS-1,2-DIHYDROBENZENE-1,2-DIOL DEHYDROGENASE"/>
    <property type="match status" value="1"/>
</dbReference>
<dbReference type="SUPFAM" id="SSF55347">
    <property type="entry name" value="Glyceraldehyde-3-phosphate dehydrogenase-like, C-terminal domain"/>
    <property type="match status" value="1"/>
</dbReference>
<dbReference type="Pfam" id="PF22725">
    <property type="entry name" value="GFO_IDH_MocA_C3"/>
    <property type="match status" value="1"/>
</dbReference>
<evidence type="ECO:0000256" key="1">
    <source>
        <dbReference type="ARBA" id="ARBA00010928"/>
    </source>
</evidence>
<dbReference type="OrthoDB" id="9783105at2"/>
<dbReference type="InterPro" id="IPR036291">
    <property type="entry name" value="NAD(P)-bd_dom_sf"/>
</dbReference>
<reference evidence="5 6" key="1">
    <citation type="submission" date="2019-05" db="EMBL/GenBank/DDBJ databases">
        <title>Complete genome sequencing of Anaerostipes rhamnosivorans.</title>
        <authorList>
            <person name="Bui T.P.N."/>
            <person name="de Vos W.M."/>
        </authorList>
    </citation>
    <scope>NUCLEOTIDE SEQUENCE [LARGE SCALE GENOMIC DNA]</scope>
    <source>
        <strain evidence="5 6">1y2</strain>
    </source>
</reference>
<dbReference type="SUPFAM" id="SSF51735">
    <property type="entry name" value="NAD(P)-binding Rossmann-fold domains"/>
    <property type="match status" value="1"/>
</dbReference>
<dbReference type="Proteomes" id="UP000298653">
    <property type="component" value="Chromosome"/>
</dbReference>
<evidence type="ECO:0000259" key="4">
    <source>
        <dbReference type="Pfam" id="PF22725"/>
    </source>
</evidence>
<comment type="similarity">
    <text evidence="1">Belongs to the Gfo/Idh/MocA family.</text>
</comment>
<evidence type="ECO:0000256" key="2">
    <source>
        <dbReference type="ARBA" id="ARBA00023002"/>
    </source>
</evidence>
<accession>A0A4P8ID84</accession>
<dbReference type="RefSeq" id="WP_137328199.1">
    <property type="nucleotide sequence ID" value="NZ_CP040058.1"/>
</dbReference>
<dbReference type="GO" id="GO:0000166">
    <property type="term" value="F:nucleotide binding"/>
    <property type="evidence" value="ECO:0007669"/>
    <property type="project" value="InterPro"/>
</dbReference>
<keyword evidence="6" id="KW-1185">Reference proteome</keyword>
<dbReference type="Gene3D" id="3.40.50.720">
    <property type="entry name" value="NAD(P)-binding Rossmann-like Domain"/>
    <property type="match status" value="1"/>
</dbReference>
<dbReference type="Pfam" id="PF01408">
    <property type="entry name" value="GFO_IDH_MocA"/>
    <property type="match status" value="1"/>
</dbReference>
<keyword evidence="2" id="KW-0560">Oxidoreductase</keyword>
<evidence type="ECO:0000259" key="3">
    <source>
        <dbReference type="Pfam" id="PF01408"/>
    </source>
</evidence>
<evidence type="ECO:0000313" key="6">
    <source>
        <dbReference type="Proteomes" id="UP000298653"/>
    </source>
</evidence>
<dbReference type="AlphaFoldDB" id="A0A4P8ID84"/>
<dbReference type="InterPro" id="IPR055170">
    <property type="entry name" value="GFO_IDH_MocA-like_dom"/>
</dbReference>
<gene>
    <name evidence="5" type="ORF">AR1Y2_1237</name>
</gene>
<dbReference type="KEGG" id="arf:AR1Y2_1237"/>
<feature type="domain" description="Gfo/Idh/MocA-like oxidoreductase N-terminal" evidence="3">
    <location>
        <begin position="4"/>
        <end position="119"/>
    </location>
</feature>
<dbReference type="GO" id="GO:0016491">
    <property type="term" value="F:oxidoreductase activity"/>
    <property type="evidence" value="ECO:0007669"/>
    <property type="project" value="UniProtKB-KW"/>
</dbReference>
<feature type="domain" description="GFO/IDH/MocA-like oxidoreductase" evidence="4">
    <location>
        <begin position="130"/>
        <end position="247"/>
    </location>
</feature>
<sequence>MSDLKWGILGCGVIANEMAQAFEKMGRKVYAVSSRTKAKTEAFAEKYGVEKVYDSYEEMLGDEAVDVVYIATPHSQHYENMKEAIEAGKHILCEKAITVNDHQLNEVLSMAEEKDLIVREAMTISHMPLFKELKSRISQGAIGKVKMVQVNFGSNKGYDSTNRFFALEAAGGALLDIGGYATTFARTFMDEAPNTILTTVQYVETGVDEQSGIILKNESDQMAVICLTIRAKQPKRGVVTGDKGYIEVYEYPRASKATITNTETGLTETIEAGNTEDALVYEVNAMEGAVEGSLSDNNIEISRDVMKILSSVRTQWGMKYPFE</sequence>
<name>A0A4P8ID84_9FIRM</name>
<dbReference type="Gene3D" id="3.30.360.10">
    <property type="entry name" value="Dihydrodipicolinate Reductase, domain 2"/>
    <property type="match status" value="1"/>
</dbReference>
<dbReference type="PANTHER" id="PTHR22604">
    <property type="entry name" value="OXIDOREDUCTASES"/>
    <property type="match status" value="1"/>
</dbReference>
<dbReference type="InterPro" id="IPR050984">
    <property type="entry name" value="Gfo/Idh/MocA_domain"/>
</dbReference>
<proteinExistence type="inferred from homology"/>
<dbReference type="EMBL" id="CP040058">
    <property type="protein sequence ID" value="QCP34691.1"/>
    <property type="molecule type" value="Genomic_DNA"/>
</dbReference>
<dbReference type="InterPro" id="IPR000683">
    <property type="entry name" value="Gfo/Idh/MocA-like_OxRdtase_N"/>
</dbReference>
<evidence type="ECO:0000313" key="5">
    <source>
        <dbReference type="EMBL" id="QCP34691.1"/>
    </source>
</evidence>
<protein>
    <submittedName>
        <fullName evidence="5">Oxidoreductase, Gfo/Idh/MocA family</fullName>
    </submittedName>
</protein>